<sequence length="65" mass="7441">MRPLSAPHTPMRGASNRAATGMIQEARQLLNDRFVLLFESLLEYRPCVAMNLLFMAFRPIWLSSC</sequence>
<dbReference type="EMBL" id="LT853885">
    <property type="protein sequence ID" value="SMR04566.1"/>
    <property type="molecule type" value="Genomic_DNA"/>
</dbReference>
<keyword evidence="3" id="KW-1185">Reference proteome</keyword>
<reference evidence="1 3" key="1">
    <citation type="submission" date="2017-05" db="EMBL/GenBank/DDBJ databases">
        <authorList>
            <person name="Blom J."/>
        </authorList>
    </citation>
    <scope>NUCLEOTIDE SEQUENCE [LARGE SCALE GENOMIC DNA]</scope>
    <source>
        <strain evidence="1">PD885</strain>
    </source>
</reference>
<evidence type="ECO:0000313" key="1">
    <source>
        <dbReference type="EMBL" id="SMQ97970.1"/>
    </source>
</evidence>
<dbReference type="GO" id="GO:0016301">
    <property type="term" value="F:kinase activity"/>
    <property type="evidence" value="ECO:0007669"/>
    <property type="project" value="UniProtKB-KW"/>
</dbReference>
<keyword evidence="2" id="KW-0808">Transferase</keyword>
<evidence type="ECO:0000313" key="2">
    <source>
        <dbReference type="EMBL" id="SMR04566.1"/>
    </source>
</evidence>
<dbReference type="Proteomes" id="UP000195877">
    <property type="component" value="Chromosome 1"/>
</dbReference>
<proteinExistence type="predicted"/>
<dbReference type="EMBL" id="LT853882">
    <property type="protein sequence ID" value="SMQ97970.1"/>
    <property type="molecule type" value="Genomic_DNA"/>
</dbReference>
<organism evidence="2 4">
    <name type="scientific">Xanthomonas fragariae</name>
    <dbReference type="NCBI Taxonomy" id="48664"/>
    <lineage>
        <taxon>Bacteria</taxon>
        <taxon>Pseudomonadati</taxon>
        <taxon>Pseudomonadota</taxon>
        <taxon>Gammaproteobacteria</taxon>
        <taxon>Lysobacterales</taxon>
        <taxon>Lysobacteraceae</taxon>
        <taxon>Xanthomonas</taxon>
    </lineage>
</organism>
<protein>
    <submittedName>
        <fullName evidence="2">Two-component system sensor histidine kinase-response regulator hybrid protein</fullName>
    </submittedName>
</protein>
<dbReference type="AlphaFoldDB" id="A0A1Y6HN04"/>
<evidence type="ECO:0000313" key="4">
    <source>
        <dbReference type="Proteomes" id="UP000195953"/>
    </source>
</evidence>
<dbReference type="Proteomes" id="UP000195953">
    <property type="component" value="Chromosome 1"/>
</dbReference>
<name>A0A1Y6HN04_9XANT</name>
<accession>A0A1Y6HN04</accession>
<reference evidence="2 4" key="2">
    <citation type="submission" date="2017-05" db="EMBL/GenBank/DDBJ databases">
        <authorList>
            <person name="Song R."/>
            <person name="Chenine A.L."/>
            <person name="Ruprecht R.M."/>
        </authorList>
    </citation>
    <scope>NUCLEOTIDE SEQUENCE [LARGE SCALE GENOMIC DNA]</scope>
    <source>
        <strain evidence="2">PD5205</strain>
    </source>
</reference>
<gene>
    <name evidence="2" type="ORF">PD5205_03288</name>
    <name evidence="1" type="ORF">PD885_00707</name>
</gene>
<keyword evidence="2" id="KW-0418">Kinase</keyword>
<evidence type="ECO:0000313" key="3">
    <source>
        <dbReference type="Proteomes" id="UP000195877"/>
    </source>
</evidence>